<feature type="domain" description="Siroheme synthase central" evidence="8">
    <location>
        <begin position="119"/>
        <end position="146"/>
    </location>
</feature>
<evidence type="ECO:0000256" key="1">
    <source>
        <dbReference type="ARBA" id="ARBA00005010"/>
    </source>
</evidence>
<dbReference type="InterPro" id="IPR028161">
    <property type="entry name" value="Met8-like"/>
</dbReference>
<dbReference type="GO" id="GO:0043115">
    <property type="term" value="F:precorrin-2 dehydrogenase activity"/>
    <property type="evidence" value="ECO:0007669"/>
    <property type="project" value="UniProtKB-EC"/>
</dbReference>
<evidence type="ECO:0000313" key="10">
    <source>
        <dbReference type="Proteomes" id="UP000029264"/>
    </source>
</evidence>
<dbReference type="Pfam" id="PF14824">
    <property type="entry name" value="Sirohm_synth_M"/>
    <property type="match status" value="1"/>
</dbReference>
<dbReference type="Pfam" id="PF13241">
    <property type="entry name" value="NAD_binding_7"/>
    <property type="match status" value="1"/>
</dbReference>
<reference evidence="9 10" key="1">
    <citation type="submission" date="2014-06" db="EMBL/GenBank/DDBJ databases">
        <title>Shewanella sp. YQH10.</title>
        <authorList>
            <person name="Liu Y."/>
            <person name="Zeng R."/>
        </authorList>
    </citation>
    <scope>NUCLEOTIDE SEQUENCE [LARGE SCALE GENOMIC DNA]</scope>
    <source>
        <strain evidence="9 10">YQH10</strain>
    </source>
</reference>
<proteinExistence type="predicted"/>
<dbReference type="Pfam" id="PF10414">
    <property type="entry name" value="CysG_dimeriser"/>
    <property type="match status" value="1"/>
</dbReference>
<dbReference type="Gene3D" id="3.30.160.110">
    <property type="entry name" value="Siroheme synthase, domain 2"/>
    <property type="match status" value="1"/>
</dbReference>
<dbReference type="RefSeq" id="WP_037443183.1">
    <property type="nucleotide sequence ID" value="NZ_JPEO01000008.1"/>
</dbReference>
<dbReference type="Gene3D" id="3.40.50.720">
    <property type="entry name" value="NAD(P)-binding Rossmann-like Domain"/>
    <property type="match status" value="1"/>
</dbReference>
<evidence type="ECO:0000313" key="9">
    <source>
        <dbReference type="EMBL" id="KFZ37145.1"/>
    </source>
</evidence>
<comment type="caution">
    <text evidence="9">The sequence shown here is derived from an EMBL/GenBank/DDBJ whole genome shotgun (WGS) entry which is preliminary data.</text>
</comment>
<keyword evidence="5" id="KW-0627">Porphyrin biosynthesis</keyword>
<dbReference type="SUPFAM" id="SSF75615">
    <property type="entry name" value="Siroheme synthase middle domains-like"/>
    <property type="match status" value="1"/>
</dbReference>
<dbReference type="Gene3D" id="1.10.8.210">
    <property type="entry name" value="Sirohaem synthase, dimerisation domain"/>
    <property type="match status" value="1"/>
</dbReference>
<sequence>MQYFPLFLNTQRLNVLIVGAGEVACRKLDLLSRTEASIEVVAPEVCGGILDYARAERITLQQRAVVDADLQHRDLVYIATANQSLNLQLAVQAKEAGAMVNVVDTPAACDFITPSIVDRGRLIVAISTAGAAPVFARDVRAKLEAMLPASLTPLFDFIASKRSEVQQRLTTGPERRRFWERFFALNGEQFNGHTLQKYQQSFANDIEHGELLLLADNCPAEFLPLAALPLLQRIDAVVSIDDIPPAIAELMRRDAERLEMLSNSELLKAWEIGQRLLLVLPVAEVERLKIAFPFAKHLRPGAI</sequence>
<dbReference type="EC" id="1.3.1.76" evidence="2"/>
<dbReference type="InterPro" id="IPR028281">
    <property type="entry name" value="Sirohaem_synthase_central"/>
</dbReference>
<keyword evidence="10" id="KW-1185">Reference proteome</keyword>
<dbReference type="NCBIfam" id="TIGR01470">
    <property type="entry name" value="cysG_Nterm"/>
    <property type="match status" value="1"/>
</dbReference>
<dbReference type="SUPFAM" id="SSF51735">
    <property type="entry name" value="NAD(P)-binding Rossmann-fold domains"/>
    <property type="match status" value="1"/>
</dbReference>
<feature type="domain" description="Sirohaem synthase dimerisation" evidence="7">
    <location>
        <begin position="151"/>
        <end position="183"/>
    </location>
</feature>
<dbReference type="Proteomes" id="UP000029264">
    <property type="component" value="Unassembled WGS sequence"/>
</dbReference>
<comment type="catalytic activity">
    <reaction evidence="6">
        <text>precorrin-2 + NAD(+) = sirohydrochlorin + NADH + 2 H(+)</text>
        <dbReference type="Rhea" id="RHEA:15613"/>
        <dbReference type="ChEBI" id="CHEBI:15378"/>
        <dbReference type="ChEBI" id="CHEBI:57540"/>
        <dbReference type="ChEBI" id="CHEBI:57945"/>
        <dbReference type="ChEBI" id="CHEBI:58351"/>
        <dbReference type="ChEBI" id="CHEBI:58827"/>
        <dbReference type="EC" id="1.3.1.76"/>
    </reaction>
</comment>
<keyword evidence="3" id="KW-0560">Oxidoreductase</keyword>
<evidence type="ECO:0000256" key="6">
    <source>
        <dbReference type="ARBA" id="ARBA00047561"/>
    </source>
</evidence>
<evidence type="ECO:0000256" key="5">
    <source>
        <dbReference type="ARBA" id="ARBA00023244"/>
    </source>
</evidence>
<dbReference type="EMBL" id="JPEO01000008">
    <property type="protein sequence ID" value="KFZ37145.1"/>
    <property type="molecule type" value="Genomic_DNA"/>
</dbReference>
<dbReference type="STRING" id="1515746.HR45_12085"/>
<dbReference type="OrthoDB" id="9815856at2"/>
<protein>
    <recommendedName>
        <fullName evidence="2">precorrin-2 dehydrogenase</fullName>
        <ecNumber evidence="2">1.3.1.76</ecNumber>
    </recommendedName>
</protein>
<evidence type="ECO:0000256" key="3">
    <source>
        <dbReference type="ARBA" id="ARBA00023002"/>
    </source>
</evidence>
<dbReference type="GO" id="GO:0019354">
    <property type="term" value="P:siroheme biosynthetic process"/>
    <property type="evidence" value="ECO:0007669"/>
    <property type="project" value="UniProtKB-UniPathway"/>
</dbReference>
<keyword evidence="4" id="KW-0520">NAD</keyword>
<comment type="pathway">
    <text evidence="1">Porphyrin-containing compound metabolism; siroheme biosynthesis; sirohydrochlorin from precorrin-2: step 1/1.</text>
</comment>
<dbReference type="GO" id="GO:0004325">
    <property type="term" value="F:ferrochelatase activity"/>
    <property type="evidence" value="ECO:0007669"/>
    <property type="project" value="InterPro"/>
</dbReference>
<name>A0A094JB47_9GAMM</name>
<dbReference type="UniPathway" id="UPA00262">
    <property type="reaction ID" value="UER00222"/>
</dbReference>
<dbReference type="PANTHER" id="PTHR35330">
    <property type="entry name" value="SIROHEME BIOSYNTHESIS PROTEIN MET8"/>
    <property type="match status" value="1"/>
</dbReference>
<organism evidence="9 10">
    <name type="scientific">Shewanella mangrovi</name>
    <dbReference type="NCBI Taxonomy" id="1515746"/>
    <lineage>
        <taxon>Bacteria</taxon>
        <taxon>Pseudomonadati</taxon>
        <taxon>Pseudomonadota</taxon>
        <taxon>Gammaproteobacteria</taxon>
        <taxon>Alteromonadales</taxon>
        <taxon>Shewanellaceae</taxon>
        <taxon>Shewanella</taxon>
    </lineage>
</organism>
<dbReference type="AlphaFoldDB" id="A0A094JB47"/>
<dbReference type="eggNOG" id="COG1648">
    <property type="taxonomic scope" value="Bacteria"/>
</dbReference>
<dbReference type="InterPro" id="IPR036291">
    <property type="entry name" value="NAD(P)-bd_dom_sf"/>
</dbReference>
<evidence type="ECO:0000259" key="7">
    <source>
        <dbReference type="Pfam" id="PF10414"/>
    </source>
</evidence>
<dbReference type="InterPro" id="IPR006367">
    <property type="entry name" value="Sirohaem_synthase_N"/>
</dbReference>
<evidence type="ECO:0000259" key="8">
    <source>
        <dbReference type="Pfam" id="PF14824"/>
    </source>
</evidence>
<evidence type="ECO:0000256" key="4">
    <source>
        <dbReference type="ARBA" id="ARBA00023027"/>
    </source>
</evidence>
<dbReference type="InterPro" id="IPR037115">
    <property type="entry name" value="Sirohaem_synt_dimer_dom_sf"/>
</dbReference>
<dbReference type="PANTHER" id="PTHR35330:SF1">
    <property type="entry name" value="SIROHEME BIOSYNTHESIS PROTEIN MET8"/>
    <property type="match status" value="1"/>
</dbReference>
<evidence type="ECO:0000256" key="2">
    <source>
        <dbReference type="ARBA" id="ARBA00012400"/>
    </source>
</evidence>
<dbReference type="InterPro" id="IPR019478">
    <property type="entry name" value="Sirohaem_synthase_dimer_dom"/>
</dbReference>
<gene>
    <name evidence="9" type="ORF">HR45_12085</name>
</gene>
<accession>A0A094JB47</accession>